<keyword evidence="4" id="KW-1185">Reference proteome</keyword>
<dbReference type="InterPro" id="IPR018247">
    <property type="entry name" value="EF_Hand_1_Ca_BS"/>
</dbReference>
<dbReference type="InterPro" id="IPR013784">
    <property type="entry name" value="Carb-bd-like_fold"/>
</dbReference>
<dbReference type="Proteomes" id="UP000284177">
    <property type="component" value="Unassembled WGS sequence"/>
</dbReference>
<reference evidence="3 4" key="1">
    <citation type="submission" date="2016-08" db="EMBL/GenBank/DDBJ databases">
        <title>Novel Firmicutes and Novel Genomes.</title>
        <authorList>
            <person name="Poppleton D.I."/>
            <person name="Gribaldo S."/>
        </authorList>
    </citation>
    <scope>NUCLEOTIDE SEQUENCE [LARGE SCALE GENOMIC DNA]</scope>
    <source>
        <strain evidence="3 4">CTT3</strain>
    </source>
</reference>
<evidence type="ECO:0000313" key="3">
    <source>
        <dbReference type="EMBL" id="RKD33493.1"/>
    </source>
</evidence>
<dbReference type="Pfam" id="PF13620">
    <property type="entry name" value="CarboxypepD_reg"/>
    <property type="match status" value="1"/>
</dbReference>
<protein>
    <recommendedName>
        <fullName evidence="2">Dockerin domain-containing protein</fullName>
    </recommendedName>
</protein>
<dbReference type="GO" id="GO:0000272">
    <property type="term" value="P:polysaccharide catabolic process"/>
    <property type="evidence" value="ECO:0007669"/>
    <property type="project" value="InterPro"/>
</dbReference>
<dbReference type="OrthoDB" id="1924619at2"/>
<dbReference type="InterPro" id="IPR008965">
    <property type="entry name" value="CBM2/CBM3_carb-bd_dom_sf"/>
</dbReference>
<evidence type="ECO:0000256" key="1">
    <source>
        <dbReference type="SAM" id="SignalP"/>
    </source>
</evidence>
<dbReference type="Gene3D" id="1.10.1330.10">
    <property type="entry name" value="Dockerin domain"/>
    <property type="match status" value="1"/>
</dbReference>
<dbReference type="PROSITE" id="PS51766">
    <property type="entry name" value="DOCKERIN"/>
    <property type="match status" value="1"/>
</dbReference>
<comment type="caution">
    <text evidence="3">The sequence shown here is derived from an EMBL/GenBank/DDBJ whole genome shotgun (WGS) entry which is preliminary data.</text>
</comment>
<gene>
    <name evidence="3" type="ORF">BET03_08895</name>
</gene>
<feature type="domain" description="Dockerin" evidence="2">
    <location>
        <begin position="250"/>
        <end position="305"/>
    </location>
</feature>
<dbReference type="InterPro" id="IPR036439">
    <property type="entry name" value="Dockerin_dom_sf"/>
</dbReference>
<dbReference type="Gene3D" id="2.60.40.1120">
    <property type="entry name" value="Carboxypeptidase-like, regulatory domain"/>
    <property type="match status" value="1"/>
</dbReference>
<dbReference type="Gene3D" id="2.60.40.680">
    <property type="match status" value="1"/>
</dbReference>
<sequence>MAKKFIYFFILISLTFCFPALTYAQEASVQLSSGDLSSLKPQETFTVDITVDNIDNLVGGYIVINYDSTLLQVEGKTLNLQDTTDFTSLEGITNTSLKDSEGSVLLVFGLDKNIAPLSGSQTIGTITFKALKKGSSTISIGSESILVTEDLNMTLNEVTFTSNSINYTVLGTGGVSGTITDSNNSPISNATVEVVKGESIVTTTADSNGVFNINNLVEGNYTLNIKCDGYYEYSQDITIIDGQTENVISELTVEGDVNNDCIVSLEDLVLTANEYGNTGNNSFDVNKDGIIDILDLIFINRRLTE</sequence>
<evidence type="ECO:0000313" key="4">
    <source>
        <dbReference type="Proteomes" id="UP000284177"/>
    </source>
</evidence>
<evidence type="ECO:0000259" key="2">
    <source>
        <dbReference type="PROSITE" id="PS51766"/>
    </source>
</evidence>
<dbReference type="EMBL" id="MCIB01000005">
    <property type="protein sequence ID" value="RKD33493.1"/>
    <property type="molecule type" value="Genomic_DNA"/>
</dbReference>
<dbReference type="CDD" id="cd08547">
    <property type="entry name" value="Type_II_cohesin"/>
    <property type="match status" value="1"/>
</dbReference>
<accession>A0A419T7T9</accession>
<dbReference type="GO" id="GO:0004553">
    <property type="term" value="F:hydrolase activity, hydrolyzing O-glycosyl compounds"/>
    <property type="evidence" value="ECO:0007669"/>
    <property type="project" value="InterPro"/>
</dbReference>
<keyword evidence="1" id="KW-0732">Signal</keyword>
<dbReference type="RefSeq" id="WP_120167638.1">
    <property type="nucleotide sequence ID" value="NZ_MCIB01000005.1"/>
</dbReference>
<name>A0A419T7T9_9FIRM</name>
<proteinExistence type="predicted"/>
<dbReference type="GO" id="GO:0030246">
    <property type="term" value="F:carbohydrate binding"/>
    <property type="evidence" value="ECO:0007669"/>
    <property type="project" value="InterPro"/>
</dbReference>
<dbReference type="Pfam" id="PF00404">
    <property type="entry name" value="Dockerin_1"/>
    <property type="match status" value="1"/>
</dbReference>
<dbReference type="SUPFAM" id="SSF49384">
    <property type="entry name" value="Carbohydrate-binding domain"/>
    <property type="match status" value="1"/>
</dbReference>
<feature type="chain" id="PRO_5038975617" description="Dockerin domain-containing protein" evidence="1">
    <location>
        <begin position="25"/>
        <end position="305"/>
    </location>
</feature>
<dbReference type="AlphaFoldDB" id="A0A419T7T9"/>
<dbReference type="PROSITE" id="PS00018">
    <property type="entry name" value="EF_HAND_1"/>
    <property type="match status" value="1"/>
</dbReference>
<feature type="signal peptide" evidence="1">
    <location>
        <begin position="1"/>
        <end position="24"/>
    </location>
</feature>
<organism evidence="3 4">
    <name type="scientific">Thermohalobacter berrensis</name>
    <dbReference type="NCBI Taxonomy" id="99594"/>
    <lineage>
        <taxon>Bacteria</taxon>
        <taxon>Bacillati</taxon>
        <taxon>Bacillota</taxon>
        <taxon>Tissierellia</taxon>
        <taxon>Tissierellales</taxon>
        <taxon>Thermohalobacteraceae</taxon>
        <taxon>Thermohalobacter</taxon>
    </lineage>
</organism>
<dbReference type="SUPFAM" id="SSF63446">
    <property type="entry name" value="Type I dockerin domain"/>
    <property type="match status" value="1"/>
</dbReference>
<dbReference type="InterPro" id="IPR002105">
    <property type="entry name" value="Dockerin_1_rpt"/>
</dbReference>
<dbReference type="SUPFAM" id="SSF49452">
    <property type="entry name" value="Starch-binding domain-like"/>
    <property type="match status" value="1"/>
</dbReference>
<dbReference type="InterPro" id="IPR016134">
    <property type="entry name" value="Dockerin_dom"/>
</dbReference>